<keyword evidence="3" id="KW-1185">Reference proteome</keyword>
<feature type="transmembrane region" description="Helical" evidence="1">
    <location>
        <begin position="12"/>
        <end position="30"/>
    </location>
</feature>
<keyword evidence="1" id="KW-0472">Membrane</keyword>
<keyword evidence="1" id="KW-1133">Transmembrane helix</keyword>
<dbReference type="RefSeq" id="WP_093113112.1">
    <property type="nucleotide sequence ID" value="NZ_FNGG01000003.1"/>
</dbReference>
<dbReference type="AlphaFoldDB" id="A0A1H5MWU2"/>
<feature type="transmembrane region" description="Helical" evidence="1">
    <location>
        <begin position="42"/>
        <end position="61"/>
    </location>
</feature>
<dbReference type="EMBL" id="FNUG01000003">
    <property type="protein sequence ID" value="SEE93824.1"/>
    <property type="molecule type" value="Genomic_DNA"/>
</dbReference>
<keyword evidence="1" id="KW-0812">Transmembrane</keyword>
<sequence>MPENFAHITRSAVIGAVLALFLLAVDLFLLREPGAGIQKMLPVSLAVVPAGAVGGMLYAYFNRISFKNTRAAILINFFSVLLYIFLVLTGFMVGMELGS</sequence>
<accession>A0A1H5MWU2</accession>
<evidence type="ECO:0000313" key="3">
    <source>
        <dbReference type="Proteomes" id="UP000199448"/>
    </source>
</evidence>
<proteinExistence type="predicted"/>
<name>A0A1H5MWU2_9FLAO</name>
<gene>
    <name evidence="2" type="ORF">SAMN04488034_103166</name>
</gene>
<dbReference type="STRING" id="390640.SAMN04488034_103166"/>
<protein>
    <recommendedName>
        <fullName evidence="4">Potassium transporter KefB</fullName>
    </recommendedName>
</protein>
<evidence type="ECO:0000256" key="1">
    <source>
        <dbReference type="SAM" id="Phobius"/>
    </source>
</evidence>
<reference evidence="2 3" key="1">
    <citation type="submission" date="2016-10" db="EMBL/GenBank/DDBJ databases">
        <authorList>
            <person name="de Groot N.N."/>
        </authorList>
    </citation>
    <scope>NUCLEOTIDE SEQUENCE [LARGE SCALE GENOMIC DNA]</scope>
    <source>
        <strain evidence="2 3">DSM 23553</strain>
    </source>
</reference>
<dbReference type="Proteomes" id="UP000199448">
    <property type="component" value="Unassembled WGS sequence"/>
</dbReference>
<evidence type="ECO:0008006" key="4">
    <source>
        <dbReference type="Google" id="ProtNLM"/>
    </source>
</evidence>
<organism evidence="2 3">
    <name type="scientific">Salinimicrobium catena</name>
    <dbReference type="NCBI Taxonomy" id="390640"/>
    <lineage>
        <taxon>Bacteria</taxon>
        <taxon>Pseudomonadati</taxon>
        <taxon>Bacteroidota</taxon>
        <taxon>Flavobacteriia</taxon>
        <taxon>Flavobacteriales</taxon>
        <taxon>Flavobacteriaceae</taxon>
        <taxon>Salinimicrobium</taxon>
    </lineage>
</organism>
<evidence type="ECO:0000313" key="2">
    <source>
        <dbReference type="EMBL" id="SEE93824.1"/>
    </source>
</evidence>
<feature type="transmembrane region" description="Helical" evidence="1">
    <location>
        <begin position="73"/>
        <end position="93"/>
    </location>
</feature>